<dbReference type="Gene3D" id="2.130.10.10">
    <property type="entry name" value="YVTN repeat-like/Quinoprotein amine dehydrogenase"/>
    <property type="match status" value="1"/>
</dbReference>
<accession>A0A9W8CMU9</accession>
<comment type="caution">
    <text evidence="2">The sequence shown here is derived from an EMBL/GenBank/DDBJ whole genome shotgun (WGS) entry which is preliminary data.</text>
</comment>
<feature type="domain" description="Pyrrolo-quinoline quinone repeat" evidence="1">
    <location>
        <begin position="76"/>
        <end position="177"/>
    </location>
</feature>
<reference evidence="2" key="1">
    <citation type="submission" date="2022-07" db="EMBL/GenBank/DDBJ databases">
        <title>Phylogenomic reconstructions and comparative analyses of Kickxellomycotina fungi.</title>
        <authorList>
            <person name="Reynolds N.K."/>
            <person name="Stajich J.E."/>
            <person name="Barry K."/>
            <person name="Grigoriev I.V."/>
            <person name="Crous P."/>
            <person name="Smith M.E."/>
        </authorList>
    </citation>
    <scope>NUCLEOTIDE SEQUENCE</scope>
    <source>
        <strain evidence="2">BCRC 34381</strain>
    </source>
</reference>
<protein>
    <recommendedName>
        <fullName evidence="1">Pyrrolo-quinoline quinone repeat domain-containing protein</fullName>
    </recommendedName>
</protein>
<gene>
    <name evidence="2" type="ORF">LPJ61_007069</name>
</gene>
<evidence type="ECO:0000313" key="3">
    <source>
        <dbReference type="Proteomes" id="UP001143981"/>
    </source>
</evidence>
<proteinExistence type="predicted"/>
<dbReference type="SUPFAM" id="SSF50998">
    <property type="entry name" value="Quinoprotein alcohol dehydrogenase-like"/>
    <property type="match status" value="1"/>
</dbReference>
<dbReference type="Proteomes" id="UP001143981">
    <property type="component" value="Unassembled WGS sequence"/>
</dbReference>
<dbReference type="AlphaFoldDB" id="A0A9W8CMU9"/>
<dbReference type="InterPro" id="IPR002372">
    <property type="entry name" value="PQQ_rpt_dom"/>
</dbReference>
<evidence type="ECO:0000313" key="2">
    <source>
        <dbReference type="EMBL" id="KAJ1717896.1"/>
    </source>
</evidence>
<dbReference type="EMBL" id="JANBOI010004270">
    <property type="protein sequence ID" value="KAJ1717896.1"/>
    <property type="molecule type" value="Genomic_DNA"/>
</dbReference>
<dbReference type="InterPro" id="IPR015943">
    <property type="entry name" value="WD40/YVTN_repeat-like_dom_sf"/>
</dbReference>
<name>A0A9W8CMU9_9FUNG</name>
<organism evidence="2 3">
    <name type="scientific">Coemansia biformis</name>
    <dbReference type="NCBI Taxonomy" id="1286918"/>
    <lineage>
        <taxon>Eukaryota</taxon>
        <taxon>Fungi</taxon>
        <taxon>Fungi incertae sedis</taxon>
        <taxon>Zoopagomycota</taxon>
        <taxon>Kickxellomycotina</taxon>
        <taxon>Kickxellomycetes</taxon>
        <taxon>Kickxellales</taxon>
        <taxon>Kickxellaceae</taxon>
        <taxon>Coemansia</taxon>
    </lineage>
</organism>
<feature type="non-terminal residue" evidence="2">
    <location>
        <position position="222"/>
    </location>
</feature>
<sequence length="222" mass="23571">MSNGEWIEYTQHWEEADSGASAWPMLAVAASPTAELLYTGDSSGRVSVFTLNDPGQPLDRHASVLCAQAPVRRLMPMLDERVFVQSDDAVLVLTDGGRQLFKRTTLPNEAFSAAAMAASGQQAFVCTSAGAGSLLDIAEGRVVKKSILEQSVGAAYFGDVLVLGTASGEIVGRDPRTPANMLWTTLAFGGPVTDIAGSQTCIYVCGNRADPTQPYHMEPDET</sequence>
<keyword evidence="3" id="KW-1185">Reference proteome</keyword>
<evidence type="ECO:0000259" key="1">
    <source>
        <dbReference type="Pfam" id="PF13360"/>
    </source>
</evidence>
<dbReference type="Pfam" id="PF13360">
    <property type="entry name" value="PQQ_2"/>
    <property type="match status" value="1"/>
</dbReference>
<dbReference type="InterPro" id="IPR011047">
    <property type="entry name" value="Quinoprotein_ADH-like_sf"/>
</dbReference>
<dbReference type="OrthoDB" id="16516at2759"/>